<feature type="binding site" evidence="6">
    <location>
        <position position="243"/>
    </location>
    <ligand>
        <name>Zn(2+)</name>
        <dbReference type="ChEBI" id="CHEBI:29105"/>
    </ligand>
</feature>
<evidence type="ECO:0000256" key="3">
    <source>
        <dbReference type="ARBA" id="ARBA00022525"/>
    </source>
</evidence>
<dbReference type="SUPFAM" id="SSF47266">
    <property type="entry name" value="4-helical cytokines"/>
    <property type="match status" value="1"/>
</dbReference>
<keyword evidence="9" id="KW-1185">Reference proteome</keyword>
<evidence type="ECO:0000256" key="7">
    <source>
        <dbReference type="RuleBase" id="RU003618"/>
    </source>
</evidence>
<name>A0A8C6FNM4_MOSMO</name>
<keyword evidence="6" id="KW-0862">Zinc</keyword>
<sequence length="257" mass="29947">MIIVKVKTISQGYYETQILRCFKAFGKVSKTCVQYPFSLRSCLLLLLVMSNLLLCQGNLHTACCPDVFDIPLSSLAHQFTVAGWMSHGIHNLSMIMFNEFEEKYAQGKLYDINATNSCHTNSLNNPEEREKALRFNNEDVSRWILLLLYSWERPLFLLITIKRNEKELSDSILSKAGEMVEKIEELKVVIERQFSQIIFPVRKMYRERITWSGLEYLKSSDDVHPSAFYNLFKCLLRDSSLLDMYSKILLCRIQKLC</sequence>
<comment type="subcellular location">
    <subcellularLocation>
        <location evidence="1 7">Secreted</location>
    </subcellularLocation>
</comment>
<reference evidence="8" key="1">
    <citation type="submission" date="2025-08" db="UniProtKB">
        <authorList>
            <consortium name="Ensembl"/>
        </authorList>
    </citation>
    <scope>IDENTIFICATION</scope>
</reference>
<dbReference type="PROSITE" id="PS00338">
    <property type="entry name" value="SOMATOTROPIN_2"/>
    <property type="match status" value="1"/>
</dbReference>
<organism evidence="8 9">
    <name type="scientific">Moschus moschiferus</name>
    <name type="common">Siberian musk deer</name>
    <name type="synonym">Moschus sibiricus</name>
    <dbReference type="NCBI Taxonomy" id="68415"/>
    <lineage>
        <taxon>Eukaryota</taxon>
        <taxon>Metazoa</taxon>
        <taxon>Chordata</taxon>
        <taxon>Craniata</taxon>
        <taxon>Vertebrata</taxon>
        <taxon>Euteleostomi</taxon>
        <taxon>Mammalia</taxon>
        <taxon>Eutheria</taxon>
        <taxon>Laurasiatheria</taxon>
        <taxon>Artiodactyla</taxon>
        <taxon>Ruminantia</taxon>
        <taxon>Pecora</taxon>
        <taxon>Moschidae</taxon>
        <taxon>Moschus</taxon>
    </lineage>
</organism>
<dbReference type="PANTHER" id="PTHR11417:SF5">
    <property type="entry name" value="PROLACTIN"/>
    <property type="match status" value="1"/>
</dbReference>
<evidence type="ECO:0000256" key="2">
    <source>
        <dbReference type="ARBA" id="ARBA00008474"/>
    </source>
</evidence>
<feature type="binding site" evidence="6">
    <location>
        <position position="87"/>
    </location>
    <ligand>
        <name>Zn(2+)</name>
        <dbReference type="ChEBI" id="CHEBI:29105"/>
    </ligand>
</feature>
<dbReference type="CDD" id="cd10288">
    <property type="entry name" value="prolactin_like"/>
    <property type="match status" value="1"/>
</dbReference>
<reference evidence="8" key="2">
    <citation type="submission" date="2025-09" db="UniProtKB">
        <authorList>
            <consortium name="Ensembl"/>
        </authorList>
    </citation>
    <scope>IDENTIFICATION</scope>
</reference>
<evidence type="ECO:0000256" key="6">
    <source>
        <dbReference type="PIRSR" id="PIRSR601400-1"/>
    </source>
</evidence>
<dbReference type="Ensembl" id="ENSMMST00000021485.1">
    <property type="protein sequence ID" value="ENSMMSP00000019465.1"/>
    <property type="gene ID" value="ENSMMSG00000014649.1"/>
</dbReference>
<dbReference type="GO" id="GO:0046427">
    <property type="term" value="P:positive regulation of receptor signaling pathway via JAK-STAT"/>
    <property type="evidence" value="ECO:0007669"/>
    <property type="project" value="TreeGrafter"/>
</dbReference>
<dbReference type="InterPro" id="IPR018116">
    <property type="entry name" value="Somatotropin_CS"/>
</dbReference>
<keyword evidence="6" id="KW-0479">Metal-binding</keyword>
<keyword evidence="5" id="KW-1015">Disulfide bond</keyword>
<evidence type="ECO:0000313" key="9">
    <source>
        <dbReference type="Proteomes" id="UP000694544"/>
    </source>
</evidence>
<dbReference type="GO" id="GO:0007565">
    <property type="term" value="P:female pregnancy"/>
    <property type="evidence" value="ECO:0007669"/>
    <property type="project" value="TreeGrafter"/>
</dbReference>
<protein>
    <submittedName>
        <fullName evidence="8">Uncharacterized protein</fullName>
    </submittedName>
</protein>
<dbReference type="PANTHER" id="PTHR11417">
    <property type="entry name" value="SOMATOTROPIN,PROLACTIN"/>
    <property type="match status" value="1"/>
</dbReference>
<dbReference type="GeneTree" id="ENSGT00950000182818"/>
<dbReference type="GO" id="GO:0030879">
    <property type="term" value="P:mammary gland development"/>
    <property type="evidence" value="ECO:0007669"/>
    <property type="project" value="TreeGrafter"/>
</dbReference>
<proteinExistence type="inferred from homology"/>
<dbReference type="Pfam" id="PF00103">
    <property type="entry name" value="Hormone_1"/>
    <property type="match status" value="1"/>
</dbReference>
<keyword evidence="3" id="KW-0964">Secreted</keyword>
<evidence type="ECO:0000256" key="1">
    <source>
        <dbReference type="ARBA" id="ARBA00004613"/>
    </source>
</evidence>
<dbReference type="GO" id="GO:0005148">
    <property type="term" value="F:prolactin receptor binding"/>
    <property type="evidence" value="ECO:0007669"/>
    <property type="project" value="TreeGrafter"/>
</dbReference>
<keyword evidence="4 7" id="KW-0372">Hormone</keyword>
<dbReference type="InterPro" id="IPR009079">
    <property type="entry name" value="4_helix_cytokine-like_core"/>
</dbReference>
<evidence type="ECO:0000256" key="4">
    <source>
        <dbReference type="ARBA" id="ARBA00022702"/>
    </source>
</evidence>
<dbReference type="GO" id="GO:0005179">
    <property type="term" value="F:hormone activity"/>
    <property type="evidence" value="ECO:0007669"/>
    <property type="project" value="UniProtKB-KW"/>
</dbReference>
<comment type="similarity">
    <text evidence="2 7">Belongs to the somatotropin/prolactin family.</text>
</comment>
<dbReference type="GO" id="GO:1903489">
    <property type="term" value="P:positive regulation of lactation"/>
    <property type="evidence" value="ECO:0007669"/>
    <property type="project" value="TreeGrafter"/>
</dbReference>
<dbReference type="AlphaFoldDB" id="A0A8C6FNM4"/>
<dbReference type="GO" id="GO:0031667">
    <property type="term" value="P:response to nutrient levels"/>
    <property type="evidence" value="ECO:0007669"/>
    <property type="project" value="TreeGrafter"/>
</dbReference>
<dbReference type="Proteomes" id="UP000694544">
    <property type="component" value="Unplaced"/>
</dbReference>
<dbReference type="GO" id="GO:0008284">
    <property type="term" value="P:positive regulation of cell population proliferation"/>
    <property type="evidence" value="ECO:0007669"/>
    <property type="project" value="TreeGrafter"/>
</dbReference>
<dbReference type="PRINTS" id="PR00836">
    <property type="entry name" value="SOMATOTROPIN"/>
</dbReference>
<evidence type="ECO:0000256" key="5">
    <source>
        <dbReference type="ARBA" id="ARBA00023157"/>
    </source>
</evidence>
<evidence type="ECO:0000313" key="8">
    <source>
        <dbReference type="Ensembl" id="ENSMMSP00000019465.1"/>
    </source>
</evidence>
<accession>A0A8C6FNM4</accession>
<dbReference type="GO" id="GO:0046872">
    <property type="term" value="F:metal ion binding"/>
    <property type="evidence" value="ECO:0007669"/>
    <property type="project" value="UniProtKB-KW"/>
</dbReference>
<dbReference type="GO" id="GO:0005615">
    <property type="term" value="C:extracellular space"/>
    <property type="evidence" value="ECO:0007669"/>
    <property type="project" value="TreeGrafter"/>
</dbReference>
<dbReference type="Gene3D" id="1.20.1250.10">
    <property type="match status" value="1"/>
</dbReference>
<dbReference type="InterPro" id="IPR001400">
    <property type="entry name" value="Somatotropin/Prolactin"/>
</dbReference>